<keyword evidence="1" id="KW-0344">Guanine-nucleotide releasing factor</keyword>
<feature type="transmembrane region" description="Helical" evidence="3">
    <location>
        <begin position="1295"/>
        <end position="1314"/>
    </location>
</feature>
<dbReference type="PRINTS" id="PR00633">
    <property type="entry name" value="RCCNDNSATION"/>
</dbReference>
<dbReference type="GO" id="GO:0005737">
    <property type="term" value="C:cytoplasm"/>
    <property type="evidence" value="ECO:0007669"/>
    <property type="project" value="TreeGrafter"/>
</dbReference>
<dbReference type="GO" id="GO:0005975">
    <property type="term" value="P:carbohydrate metabolic process"/>
    <property type="evidence" value="ECO:0007669"/>
    <property type="project" value="UniProtKB-ARBA"/>
</dbReference>
<dbReference type="Gene3D" id="2.130.10.30">
    <property type="entry name" value="Regulator of chromosome condensation 1/beta-lactamase-inhibitor protein II"/>
    <property type="match status" value="3"/>
</dbReference>
<dbReference type="PANTHER" id="PTHR45982">
    <property type="entry name" value="REGULATOR OF CHROMOSOME CONDENSATION"/>
    <property type="match status" value="1"/>
</dbReference>
<dbReference type="SUPFAM" id="SSF50985">
    <property type="entry name" value="RCC1/BLIP-II"/>
    <property type="match status" value="3"/>
</dbReference>
<dbReference type="Pfam" id="PF00415">
    <property type="entry name" value="RCC1"/>
    <property type="match status" value="2"/>
</dbReference>
<keyword evidence="3" id="KW-0812">Transmembrane</keyword>
<sequence>MQISGGHQYALALSTDGDVYAWGYGGFGATTLSTTGTPTKVSGLPKIKQISAGFQHAGAVAQDGSLWMWGYQFNGRLGNGASSAIAAGPQRIGTGTWKQVEAGNASTWGIDSTGTLYGWGKNNYYQLGISSTKNDFLVPTSTYQSGVIDVAGNQTAAIAVMSDGSVRSAGTNDPTSNLLGSGTPGSVNQMWAAIPKLTGAKEAAMGMSAAGVVTDVPQAQTWGNYVQAGRLGGTNDPLTKPFRMNHVGNIAKSTSVIIAGGMTEADAAQSKIAFGDPTTKPQTTAGWQLAKNISVVTVLGTKYLRGDVPLHNAGPVGVYVNWNDGKNVWSLTGCYTYTVALNLLATPKPAAVDDVVDVTPSVLDPREKPYIGSAVADLSIAALSGSPAPLVLAGGSTTGLSLSTASSAQVKLATPLPTANNGTDKWKYPATATARVTNGAGVQITVSRNVAATDIDFVRNGGTGPDPDPTCDVPPKWLNDTKVSGGVLGYPAAPTTDYLLLPVQDGGLKVTQVSMGAGARTTQSLDPYGNRPAPGQSQLNTAESTGMHTLYLDNSGNVWALGLNKWGQVGNGTVTDVTTPVMVLGPTSSAVVTTGGSKVISVSAGGNHSVAVTEDGSIYQWGLSSELGIGTGQAAIDKPTKLTVAGVAFEEVSAGSAFSLALSKTGNVYVWGTNGFAELGRGSVDSNRYPTPLVVTGLLGQKITKISAGARHALVSTGNAVYSWGAAVQAGNGDTNGGFLPPPQTTPYLIPAFSGKQIKQVEAAADNSYVLTSEKLYAWGSRIWGSALMPHEWPGVNTGNQNTPREADLPATLDPRQITGVFAGKFVVYLLTANGDVYAAGSNRRADTSSPIGDLGTEQSYWDASYLEVPAKVPGLSGKGITFIAAGGRGDVLGAPLLKSSRIALTGDGTTYGWGGNQVGQLGPSVGDMTYTPTKIALGQRAPVTSGTVYFGAPSLGAGLDKSVAVAVGPGDIVTQGGVQYFKVEIPKHVVGTVEVHTSWGAGGRQELVGCYQYRLHLNIAPDPDPQTAGNEITVRAYVDAGEEALTGTALVDFTIPAVGNQVQLVSGEKLAKVPFVNGVATTKVKLGEPWPTPNYNGTDWRYPTEAIAGIPSSPLYLSILSDPNAEIVSSKATSPKPWVWWVPPQVTEFPVHLRKIGESSKGNLVGMLGSEWQIYKDSVATPNTPDMNSLVANVTTPVMNPRYQTADTIHGWFTVNLAPGMYWLYETKAPAGFQLMAKPVQFSVSPGGVVQVRINKSGYISATDDWDPLSYNIDTITVRDPGATSLPDASSQTWLWITLLGAGLLGVVLLLLARRYVRAARIADTPQGPLAPDA</sequence>
<organism evidence="6 7">
    <name type="scientific">Leucobacter insecticola</name>
    <dbReference type="NCBI Taxonomy" id="2714934"/>
    <lineage>
        <taxon>Bacteria</taxon>
        <taxon>Bacillati</taxon>
        <taxon>Actinomycetota</taxon>
        <taxon>Actinomycetes</taxon>
        <taxon>Micrococcales</taxon>
        <taxon>Microbacteriaceae</taxon>
        <taxon>Leucobacter</taxon>
    </lineage>
</organism>
<evidence type="ECO:0000259" key="5">
    <source>
        <dbReference type="Pfam" id="PF25390"/>
    </source>
</evidence>
<evidence type="ECO:0000256" key="3">
    <source>
        <dbReference type="SAM" id="Phobius"/>
    </source>
</evidence>
<dbReference type="InterPro" id="IPR041033">
    <property type="entry name" value="SpaA_PFL_dom_1"/>
</dbReference>
<reference evidence="6 7" key="1">
    <citation type="submission" date="2020-03" db="EMBL/GenBank/DDBJ databases">
        <title>Leucobacter sp. nov., isolated from beetles.</title>
        <authorList>
            <person name="Hyun D.-W."/>
            <person name="Bae J.-W."/>
        </authorList>
    </citation>
    <scope>NUCLEOTIDE SEQUENCE [LARGE SCALE GENOMIC DNA]</scope>
    <source>
        <strain evidence="6 7">HDW9B</strain>
    </source>
</reference>
<dbReference type="Proteomes" id="UP000501387">
    <property type="component" value="Chromosome"/>
</dbReference>
<dbReference type="EMBL" id="CP049934">
    <property type="protein sequence ID" value="QIM15784.1"/>
    <property type="molecule type" value="Genomic_DNA"/>
</dbReference>
<dbReference type="Pfam" id="PF25390">
    <property type="entry name" value="WD40_RLD"/>
    <property type="match status" value="1"/>
</dbReference>
<dbReference type="InterPro" id="IPR051553">
    <property type="entry name" value="Ran_GTPase-activating"/>
</dbReference>
<evidence type="ECO:0000256" key="2">
    <source>
        <dbReference type="ARBA" id="ARBA00022737"/>
    </source>
</evidence>
<dbReference type="KEGG" id="lins:G7067_04105"/>
<dbReference type="InterPro" id="IPR013783">
    <property type="entry name" value="Ig-like_fold"/>
</dbReference>
<dbReference type="Gene3D" id="2.60.40.10">
    <property type="entry name" value="Immunoglobulins"/>
    <property type="match status" value="1"/>
</dbReference>
<feature type="domain" description="RCC1-like" evidence="5">
    <location>
        <begin position="595"/>
        <end position="938"/>
    </location>
</feature>
<name>A0A6G8FHE8_9MICO</name>
<feature type="domain" description="SpaA-like prealbumin fold" evidence="4">
    <location>
        <begin position="1170"/>
        <end position="1256"/>
    </location>
</feature>
<evidence type="ECO:0000259" key="4">
    <source>
        <dbReference type="Pfam" id="PF17802"/>
    </source>
</evidence>
<keyword evidence="3" id="KW-1133">Transmembrane helix</keyword>
<keyword evidence="3" id="KW-0472">Membrane</keyword>
<dbReference type="GO" id="GO:0005085">
    <property type="term" value="F:guanyl-nucleotide exchange factor activity"/>
    <property type="evidence" value="ECO:0007669"/>
    <property type="project" value="TreeGrafter"/>
</dbReference>
<evidence type="ECO:0000313" key="7">
    <source>
        <dbReference type="Proteomes" id="UP000501387"/>
    </source>
</evidence>
<protein>
    <submittedName>
        <fullName evidence="6">Uncharacterized protein</fullName>
    </submittedName>
</protein>
<dbReference type="PANTHER" id="PTHR45982:SF1">
    <property type="entry name" value="REGULATOR OF CHROMOSOME CONDENSATION"/>
    <property type="match status" value="1"/>
</dbReference>
<dbReference type="InterPro" id="IPR058923">
    <property type="entry name" value="RCC1-like_dom"/>
</dbReference>
<keyword evidence="2" id="KW-0677">Repeat</keyword>
<dbReference type="InterPro" id="IPR000408">
    <property type="entry name" value="Reg_chr_condens"/>
</dbReference>
<dbReference type="InterPro" id="IPR009091">
    <property type="entry name" value="RCC1/BLIP-II"/>
</dbReference>
<accession>A0A6G8FHE8</accession>
<evidence type="ECO:0000313" key="6">
    <source>
        <dbReference type="EMBL" id="QIM15784.1"/>
    </source>
</evidence>
<keyword evidence="7" id="KW-1185">Reference proteome</keyword>
<dbReference type="PROSITE" id="PS50012">
    <property type="entry name" value="RCC1_3"/>
    <property type="match status" value="7"/>
</dbReference>
<evidence type="ECO:0000256" key="1">
    <source>
        <dbReference type="ARBA" id="ARBA00022658"/>
    </source>
</evidence>
<dbReference type="PROSITE" id="PS00626">
    <property type="entry name" value="RCC1_2"/>
    <property type="match status" value="1"/>
</dbReference>
<proteinExistence type="predicted"/>
<dbReference type="Pfam" id="PF17802">
    <property type="entry name" value="SpaA"/>
    <property type="match status" value="1"/>
</dbReference>
<gene>
    <name evidence="6" type="ORF">G7067_04105</name>
</gene>